<protein>
    <submittedName>
        <fullName evidence="1">Uncharacterized protein</fullName>
    </submittedName>
</protein>
<organism evidence="1 2">
    <name type="scientific">Ferriphaselus amnicola</name>
    <dbReference type="NCBI Taxonomy" id="1188319"/>
    <lineage>
        <taxon>Bacteria</taxon>
        <taxon>Pseudomonadati</taxon>
        <taxon>Pseudomonadota</taxon>
        <taxon>Betaproteobacteria</taxon>
        <taxon>Nitrosomonadales</taxon>
        <taxon>Gallionellaceae</taxon>
        <taxon>Ferriphaselus</taxon>
    </lineage>
</organism>
<dbReference type="STRING" id="1188319.OYT1_01574"/>
<gene>
    <name evidence="1" type="ORF">OYT1_ch2283</name>
</gene>
<keyword evidence="2" id="KW-1185">Reference proteome</keyword>
<reference evidence="1 2" key="1">
    <citation type="submission" date="2018-06" db="EMBL/GenBank/DDBJ databases">
        <title>OYT1 Genome Sequencing.</title>
        <authorList>
            <person name="Kato S."/>
            <person name="Itoh T."/>
            <person name="Ohkuma M."/>
        </authorList>
    </citation>
    <scope>NUCLEOTIDE SEQUENCE [LARGE SCALE GENOMIC DNA]</scope>
    <source>
        <strain evidence="1 2">OYT1</strain>
    </source>
</reference>
<sequence>MNENFKTLLGIVAFVAVLAFFAKMDYVADLEMENQALKAKADQCQGRRMVYAEREE</sequence>
<evidence type="ECO:0000313" key="2">
    <source>
        <dbReference type="Proteomes" id="UP000033070"/>
    </source>
</evidence>
<dbReference type="RefSeq" id="WP_172588549.1">
    <property type="nucleotide sequence ID" value="NZ_AP018738.1"/>
</dbReference>
<evidence type="ECO:0000313" key="1">
    <source>
        <dbReference type="EMBL" id="BBE51799.1"/>
    </source>
</evidence>
<dbReference type="KEGG" id="fam:OYT1_ch2283"/>
<dbReference type="Proteomes" id="UP000033070">
    <property type="component" value="Chromosome"/>
</dbReference>
<proteinExistence type="predicted"/>
<dbReference type="AlphaFoldDB" id="A0A2Z6GEP7"/>
<accession>A0A2Z6GEP7</accession>
<name>A0A2Z6GEP7_9PROT</name>
<dbReference type="EMBL" id="AP018738">
    <property type="protein sequence ID" value="BBE51799.1"/>
    <property type="molecule type" value="Genomic_DNA"/>
</dbReference>